<dbReference type="GO" id="GO:0016042">
    <property type="term" value="P:lipid catabolic process"/>
    <property type="evidence" value="ECO:0007669"/>
    <property type="project" value="UniProtKB-KW"/>
</dbReference>
<dbReference type="AlphaFoldDB" id="A0AA97JMG4"/>
<evidence type="ECO:0000256" key="2">
    <source>
        <dbReference type="ARBA" id="ARBA00022729"/>
    </source>
</evidence>
<dbReference type="InterPro" id="IPR029058">
    <property type="entry name" value="AB_hydrolase_fold"/>
</dbReference>
<feature type="domain" description="AB hydrolase-1" evidence="7">
    <location>
        <begin position="123"/>
        <end position="420"/>
    </location>
</feature>
<protein>
    <submittedName>
        <fullName evidence="9">Lysosomal acid lipase/cholesteryl ester hydrolase-like isoform X1</fullName>
    </submittedName>
</protein>
<keyword evidence="4" id="KW-0443">Lipid metabolism</keyword>
<dbReference type="Proteomes" id="UP001190640">
    <property type="component" value="Chromosome 6"/>
</dbReference>
<dbReference type="FunFam" id="3.40.50.1820:FF:000012">
    <property type="entry name" value="Lipase"/>
    <property type="match status" value="1"/>
</dbReference>
<evidence type="ECO:0000313" key="8">
    <source>
        <dbReference type="Proteomes" id="UP001190640"/>
    </source>
</evidence>
<dbReference type="SUPFAM" id="SSF53474">
    <property type="entry name" value="alpha/beta-Hydrolases"/>
    <property type="match status" value="1"/>
</dbReference>
<name>A0AA97JMG4_EUBMA</name>
<feature type="active site" description="Nucleophile" evidence="6">
    <location>
        <position position="217"/>
    </location>
</feature>
<keyword evidence="5" id="KW-0325">Glycoprotein</keyword>
<dbReference type="Pfam" id="PF00561">
    <property type="entry name" value="Abhydrolase_1"/>
    <property type="match status" value="1"/>
</dbReference>
<keyword evidence="8" id="KW-1185">Reference proteome</keyword>
<accession>A0AA97JMG4</accession>
<dbReference type="InterPro" id="IPR000073">
    <property type="entry name" value="AB_hydrolase_1"/>
</dbReference>
<comment type="similarity">
    <text evidence="1">Belongs to the AB hydrolase superfamily. Lipase family.</text>
</comment>
<dbReference type="PIRSF" id="PIRSF000862">
    <property type="entry name" value="Steryl_ester_lip"/>
    <property type="match status" value="1"/>
</dbReference>
<proteinExistence type="inferred from homology"/>
<evidence type="ECO:0000256" key="1">
    <source>
        <dbReference type="ARBA" id="ARBA00010701"/>
    </source>
</evidence>
<dbReference type="PANTHER" id="PTHR11005">
    <property type="entry name" value="LYSOSOMAL ACID LIPASE-RELATED"/>
    <property type="match status" value="1"/>
</dbReference>
<feature type="active site" description="Charge relay system" evidence="6">
    <location>
        <position position="415"/>
    </location>
</feature>
<gene>
    <name evidence="9" type="primary">LOC129332564</name>
</gene>
<evidence type="ECO:0000256" key="3">
    <source>
        <dbReference type="ARBA" id="ARBA00022963"/>
    </source>
</evidence>
<sequence length="440" mass="50845">MPREKVAAARPQTIIEIPLVQQTCDWRNNLQKLLLLRVFLWLFRKKMWWFVAIVCLTQAIARSEEFDNQTIHEHPEIHMNVSELIDYRGYSSEEYVVLTDDGHYLTINRILLGRKDQSRDPKPVVLVQHGIFTEASSWVANMANNSLGFILADAGYDVWLGNSRGTSWCQRHQNFSVDQDEFWDFSFHEMAMFDIPATINFILEKTGQKQLYYIGHSQGTTLGFIAFSVFPELSQKIKIFFALAPVISVKHASSPSLRLLLFFSENSIKKMFTSKDFIFSRKSVRETIFKICNRALMMKFCLSVLSSGGFNAENTNMSRTDIYLSRIPDGGSVKTLLHWRQISKSGLFRYFDYGSENQAKYNQSSPPSYNLQDMIVPTAIWSGEIDPVADPYDMAILLPQINNIVYYHSFSDWSHWDFVLGLNAPERLYYKIIEMMGKSL</sequence>
<dbReference type="KEGG" id="emc:129332564"/>
<keyword evidence="3" id="KW-0442">Lipid degradation</keyword>
<evidence type="ECO:0000259" key="7">
    <source>
        <dbReference type="Pfam" id="PF00561"/>
    </source>
</evidence>
<feature type="active site" description="Charge relay system" evidence="6">
    <location>
        <position position="386"/>
    </location>
</feature>
<dbReference type="GO" id="GO:0016788">
    <property type="term" value="F:hydrolase activity, acting on ester bonds"/>
    <property type="evidence" value="ECO:0007669"/>
    <property type="project" value="InterPro"/>
</dbReference>
<evidence type="ECO:0000256" key="4">
    <source>
        <dbReference type="ARBA" id="ARBA00023098"/>
    </source>
</evidence>
<evidence type="ECO:0000256" key="5">
    <source>
        <dbReference type="ARBA" id="ARBA00023180"/>
    </source>
</evidence>
<keyword evidence="2" id="KW-0732">Signal</keyword>
<organism evidence="8 9">
    <name type="scientific">Eublepharis macularius</name>
    <name type="common">Leopard gecko</name>
    <name type="synonym">Cyrtodactylus macularius</name>
    <dbReference type="NCBI Taxonomy" id="481883"/>
    <lineage>
        <taxon>Eukaryota</taxon>
        <taxon>Metazoa</taxon>
        <taxon>Chordata</taxon>
        <taxon>Craniata</taxon>
        <taxon>Vertebrata</taxon>
        <taxon>Euteleostomi</taxon>
        <taxon>Lepidosauria</taxon>
        <taxon>Squamata</taxon>
        <taxon>Bifurcata</taxon>
        <taxon>Gekkota</taxon>
        <taxon>Eublepharidae</taxon>
        <taxon>Eublepharinae</taxon>
        <taxon>Eublepharis</taxon>
    </lineage>
</organism>
<dbReference type="InterPro" id="IPR025483">
    <property type="entry name" value="Lipase_euk"/>
</dbReference>
<evidence type="ECO:0000256" key="6">
    <source>
        <dbReference type="PIRSR" id="PIRSR000862-1"/>
    </source>
</evidence>
<dbReference type="GeneID" id="129332564"/>
<evidence type="ECO:0000313" key="9">
    <source>
        <dbReference type="RefSeq" id="XP_054839742.1"/>
    </source>
</evidence>
<reference evidence="9" key="1">
    <citation type="submission" date="2025-08" db="UniProtKB">
        <authorList>
            <consortium name="RefSeq"/>
        </authorList>
    </citation>
    <scope>IDENTIFICATION</scope>
    <source>
        <tissue evidence="9">Blood</tissue>
    </source>
</reference>
<dbReference type="RefSeq" id="XP_054839742.1">
    <property type="nucleotide sequence ID" value="XM_054983767.1"/>
</dbReference>
<dbReference type="Gene3D" id="3.40.50.1820">
    <property type="entry name" value="alpha/beta hydrolase"/>
    <property type="match status" value="1"/>
</dbReference>